<evidence type="ECO:0000313" key="6">
    <source>
        <dbReference type="Proteomes" id="UP001597041"/>
    </source>
</evidence>
<dbReference type="InterPro" id="IPR014239">
    <property type="entry name" value="YpeB_PepSY1-2"/>
</dbReference>
<keyword evidence="6" id="KW-1185">Reference proteome</keyword>
<name>A0ABW3NFU2_9BACI</name>
<dbReference type="InterPro" id="IPR048402">
    <property type="entry name" value="YpeB_N"/>
</dbReference>
<protein>
    <submittedName>
        <fullName evidence="5">Germination protein YpeB</fullName>
    </submittedName>
</protein>
<evidence type="ECO:0000256" key="1">
    <source>
        <dbReference type="SAM" id="MobiDB-lite"/>
    </source>
</evidence>
<dbReference type="Pfam" id="PF20769">
    <property type="entry name" value="YPEB_N"/>
    <property type="match status" value="1"/>
</dbReference>
<feature type="domain" description="Sporulation protein YpeB PepSY1 and PepSY2" evidence="3">
    <location>
        <begin position="180"/>
        <end position="370"/>
    </location>
</feature>
<gene>
    <name evidence="5" type="primary">ypeB</name>
    <name evidence="5" type="ORF">ACFQ19_04425</name>
</gene>
<feature type="compositionally biased region" description="Acidic residues" evidence="1">
    <location>
        <begin position="187"/>
        <end position="198"/>
    </location>
</feature>
<evidence type="ECO:0000259" key="4">
    <source>
        <dbReference type="Pfam" id="PF20769"/>
    </source>
</evidence>
<dbReference type="Pfam" id="PF14620">
    <property type="entry name" value="YPEB_PepSY1-2"/>
    <property type="match status" value="1"/>
</dbReference>
<evidence type="ECO:0000259" key="3">
    <source>
        <dbReference type="Pfam" id="PF14620"/>
    </source>
</evidence>
<feature type="domain" description="PepSY" evidence="2">
    <location>
        <begin position="374"/>
        <end position="434"/>
    </location>
</feature>
<feature type="domain" description="Sporulation protein YpeB N-terminal" evidence="4">
    <location>
        <begin position="27"/>
        <end position="162"/>
    </location>
</feature>
<dbReference type="RefSeq" id="WP_379590865.1">
    <property type="nucleotide sequence ID" value="NZ_JBHTKK010000003.1"/>
</dbReference>
<sequence>MYRWITITLLTVALISVSIWGYYTNKQKNDLYVQAENEYQRSFHELTYNMDVLNDQIGTSLAMNSPDKLSPQFVDIWRISSDAHANTGQLPMGLLPIHKTEQFLSELGDFTYQTAVRDLDDDPLTDEETAQLEEFYQQSGQIRDELREAQHVSLSDGSRWMDAEQTLLNKDEAEENDMVNSFQTVEDSFDTSTEETPEDSTTSTRTEDHSYKNVTGDELTEEEALKEAEKIFGKENETDWSITKSGDGAITPMYSVSYDENGERGYADLTVQGGHPLHLLVSRDIGEKQISLNEGNDIAENYLSELEFNDMELFQSSEYDQVGVYSFVYEDNGVRVFSDAVEVKVALDNGDITGLTANNYFKNHTEREIPEPDISEEEAREAVNQDVTIQENHLAIVDDDQGEEVLVYEFLGTRDDATYRIFINAETGEEEKIEKLTDAEINYNSVL</sequence>
<dbReference type="NCBIfam" id="TIGR02889">
    <property type="entry name" value="spore_YpeB"/>
    <property type="match status" value="1"/>
</dbReference>
<dbReference type="EMBL" id="JBHTKK010000003">
    <property type="protein sequence ID" value="MFD1065265.1"/>
    <property type="molecule type" value="Genomic_DNA"/>
</dbReference>
<organism evidence="5 6">
    <name type="scientific">Oceanobacillus locisalsi</name>
    <dbReference type="NCBI Taxonomy" id="546107"/>
    <lineage>
        <taxon>Bacteria</taxon>
        <taxon>Bacillati</taxon>
        <taxon>Bacillota</taxon>
        <taxon>Bacilli</taxon>
        <taxon>Bacillales</taxon>
        <taxon>Bacillaceae</taxon>
        <taxon>Oceanobacillus</taxon>
    </lineage>
</organism>
<dbReference type="InterPro" id="IPR025711">
    <property type="entry name" value="PepSY"/>
</dbReference>
<accession>A0ABW3NFU2</accession>
<feature type="region of interest" description="Disordered" evidence="1">
    <location>
        <begin position="185"/>
        <end position="216"/>
    </location>
</feature>
<proteinExistence type="predicted"/>
<reference evidence="6" key="1">
    <citation type="journal article" date="2019" name="Int. J. Syst. Evol. Microbiol.">
        <title>The Global Catalogue of Microorganisms (GCM) 10K type strain sequencing project: providing services to taxonomists for standard genome sequencing and annotation.</title>
        <authorList>
            <consortium name="The Broad Institute Genomics Platform"/>
            <consortium name="The Broad Institute Genome Sequencing Center for Infectious Disease"/>
            <person name="Wu L."/>
            <person name="Ma J."/>
        </authorList>
    </citation>
    <scope>NUCLEOTIDE SEQUENCE [LARGE SCALE GENOMIC DNA]</scope>
    <source>
        <strain evidence="6">CCUG 56608</strain>
    </source>
</reference>
<evidence type="ECO:0000259" key="2">
    <source>
        <dbReference type="Pfam" id="PF03413"/>
    </source>
</evidence>
<dbReference type="Pfam" id="PF03413">
    <property type="entry name" value="PepSY"/>
    <property type="match status" value="1"/>
</dbReference>
<evidence type="ECO:0000313" key="5">
    <source>
        <dbReference type="EMBL" id="MFD1065265.1"/>
    </source>
</evidence>
<dbReference type="Proteomes" id="UP001597041">
    <property type="component" value="Unassembled WGS sequence"/>
</dbReference>
<comment type="caution">
    <text evidence="5">The sequence shown here is derived from an EMBL/GenBank/DDBJ whole genome shotgun (WGS) entry which is preliminary data.</text>
</comment>